<evidence type="ECO:0000256" key="2">
    <source>
        <dbReference type="ARBA" id="ARBA00005194"/>
    </source>
</evidence>
<comment type="subcellular location">
    <subcellularLocation>
        <location evidence="1">Membrane</location>
        <topology evidence="1">Multi-pass membrane protein</topology>
    </subcellularLocation>
</comment>
<keyword evidence="9" id="KW-0443">Lipid metabolism</keyword>
<evidence type="ECO:0000256" key="13">
    <source>
        <dbReference type="ARBA" id="ARBA00036671"/>
    </source>
</evidence>
<accession>A0AAV8GWW2</accession>
<evidence type="ECO:0000256" key="3">
    <source>
        <dbReference type="ARBA" id="ARBA00007811"/>
    </source>
</evidence>
<protein>
    <recommendedName>
        <fullName evidence="4">very-long-chain (3R)-3-hydroxyacyl-CoA dehydratase</fullName>
        <ecNumber evidence="4">4.2.1.134</ecNumber>
    </recommendedName>
</protein>
<dbReference type="PANTHER" id="PTHR11035:SF3">
    <property type="entry name" value="VERY-LONG-CHAIN (3R)-3-HYDROXYACYL-COA DEHYDRATASE"/>
    <property type="match status" value="1"/>
</dbReference>
<evidence type="ECO:0000256" key="6">
    <source>
        <dbReference type="ARBA" id="ARBA00022692"/>
    </source>
</evidence>
<evidence type="ECO:0000256" key="1">
    <source>
        <dbReference type="ARBA" id="ARBA00004141"/>
    </source>
</evidence>
<evidence type="ECO:0000256" key="4">
    <source>
        <dbReference type="ARBA" id="ARBA00013122"/>
    </source>
</evidence>
<evidence type="ECO:0000313" key="16">
    <source>
        <dbReference type="Proteomes" id="UP001140206"/>
    </source>
</evidence>
<reference evidence="15" key="1">
    <citation type="submission" date="2022-08" db="EMBL/GenBank/DDBJ databases">
        <authorList>
            <person name="Marques A."/>
        </authorList>
    </citation>
    <scope>NUCLEOTIDE SEQUENCE</scope>
    <source>
        <strain evidence="15">RhyPub2mFocal</strain>
        <tissue evidence="15">Leaves</tissue>
    </source>
</reference>
<feature type="signal peptide" evidence="14">
    <location>
        <begin position="1"/>
        <end position="25"/>
    </location>
</feature>
<feature type="chain" id="PRO_5043776237" description="very-long-chain (3R)-3-hydroxyacyl-CoA dehydratase" evidence="14">
    <location>
        <begin position="26"/>
        <end position="113"/>
    </location>
</feature>
<proteinExistence type="inferred from homology"/>
<evidence type="ECO:0000256" key="12">
    <source>
        <dbReference type="ARBA" id="ARBA00023239"/>
    </source>
</evidence>
<keyword evidence="14" id="KW-0732">Signal</keyword>
<evidence type="ECO:0000256" key="8">
    <source>
        <dbReference type="ARBA" id="ARBA00022989"/>
    </source>
</evidence>
<dbReference type="EC" id="4.2.1.134" evidence="4"/>
<evidence type="ECO:0000256" key="10">
    <source>
        <dbReference type="ARBA" id="ARBA00023136"/>
    </source>
</evidence>
<evidence type="ECO:0000256" key="7">
    <source>
        <dbReference type="ARBA" id="ARBA00022832"/>
    </source>
</evidence>
<evidence type="ECO:0000256" key="11">
    <source>
        <dbReference type="ARBA" id="ARBA00023160"/>
    </source>
</evidence>
<comment type="catalytic activity">
    <reaction evidence="13">
        <text>a very-long-chain (3R)-3-hydroxyacyl-CoA = a very-long-chain (2E)-enoyl-CoA + H2O</text>
        <dbReference type="Rhea" id="RHEA:45812"/>
        <dbReference type="ChEBI" id="CHEBI:15377"/>
        <dbReference type="ChEBI" id="CHEBI:83728"/>
        <dbReference type="ChEBI" id="CHEBI:85440"/>
        <dbReference type="EC" id="4.2.1.134"/>
    </reaction>
</comment>
<keyword evidence="7" id="KW-0276">Fatty acid metabolism</keyword>
<sequence length="113" mass="12456">MASFTNYNWAVFTGWIQVLVFAIKALNESRPAAVYDAVEKPLQLAQTATILEVEFDDGLQKMIIMLYSLKPVVRLSTGLLVNGLVRSPVSATQPQIGSTLFVTWGILHSFPEA</sequence>
<gene>
    <name evidence="15" type="ORF">LUZ62_020721</name>
</gene>
<dbReference type="GO" id="GO:0042761">
    <property type="term" value="P:very long-chain fatty acid biosynthetic process"/>
    <property type="evidence" value="ECO:0007669"/>
    <property type="project" value="TreeGrafter"/>
</dbReference>
<evidence type="ECO:0000256" key="5">
    <source>
        <dbReference type="ARBA" id="ARBA00022516"/>
    </source>
</evidence>
<dbReference type="AlphaFoldDB" id="A0AAV8GWW2"/>
<name>A0AAV8GWW2_9POAL</name>
<comment type="pathway">
    <text evidence="2">Lipid metabolism; fatty acid biosynthesis.</text>
</comment>
<keyword evidence="16" id="KW-1185">Reference proteome</keyword>
<evidence type="ECO:0000313" key="15">
    <source>
        <dbReference type="EMBL" id="KAJ4808155.1"/>
    </source>
</evidence>
<dbReference type="Proteomes" id="UP001140206">
    <property type="component" value="Chromosome 1"/>
</dbReference>
<keyword evidence="5" id="KW-0444">Lipid biosynthesis</keyword>
<keyword evidence="10" id="KW-0472">Membrane</keyword>
<keyword evidence="12" id="KW-0456">Lyase</keyword>
<dbReference type="PANTHER" id="PTHR11035">
    <property type="entry name" value="VERY-LONG-CHAIN (3R)-3-HYDROXYACYL-COA DEHYDRATASE"/>
    <property type="match status" value="1"/>
</dbReference>
<dbReference type="GO" id="GO:0005789">
    <property type="term" value="C:endoplasmic reticulum membrane"/>
    <property type="evidence" value="ECO:0007669"/>
    <property type="project" value="TreeGrafter"/>
</dbReference>
<organism evidence="15 16">
    <name type="scientific">Rhynchospora pubera</name>
    <dbReference type="NCBI Taxonomy" id="906938"/>
    <lineage>
        <taxon>Eukaryota</taxon>
        <taxon>Viridiplantae</taxon>
        <taxon>Streptophyta</taxon>
        <taxon>Embryophyta</taxon>
        <taxon>Tracheophyta</taxon>
        <taxon>Spermatophyta</taxon>
        <taxon>Magnoliopsida</taxon>
        <taxon>Liliopsida</taxon>
        <taxon>Poales</taxon>
        <taxon>Cyperaceae</taxon>
        <taxon>Cyperoideae</taxon>
        <taxon>Rhynchosporeae</taxon>
        <taxon>Rhynchospora</taxon>
    </lineage>
</organism>
<dbReference type="GO" id="GO:0030497">
    <property type="term" value="P:fatty acid elongation"/>
    <property type="evidence" value="ECO:0007669"/>
    <property type="project" value="TreeGrafter"/>
</dbReference>
<keyword evidence="6" id="KW-0812">Transmembrane</keyword>
<dbReference type="GO" id="GO:0030148">
    <property type="term" value="P:sphingolipid biosynthetic process"/>
    <property type="evidence" value="ECO:0007669"/>
    <property type="project" value="TreeGrafter"/>
</dbReference>
<dbReference type="InterPro" id="IPR007482">
    <property type="entry name" value="Tyr_Pase-like_PTPLA"/>
</dbReference>
<comment type="caution">
    <text evidence="15">The sequence shown here is derived from an EMBL/GenBank/DDBJ whole genome shotgun (WGS) entry which is preliminary data.</text>
</comment>
<dbReference type="EMBL" id="JAMFTS010000001">
    <property type="protein sequence ID" value="KAJ4808155.1"/>
    <property type="molecule type" value="Genomic_DNA"/>
</dbReference>
<keyword evidence="8" id="KW-1133">Transmembrane helix</keyword>
<dbReference type="GO" id="GO:0102158">
    <property type="term" value="F:very-long-chain (3R)-3-hydroxyacyl-CoA dehydratase activity"/>
    <property type="evidence" value="ECO:0007669"/>
    <property type="project" value="UniProtKB-EC"/>
</dbReference>
<comment type="similarity">
    <text evidence="3">Belongs to the very long-chain fatty acids dehydratase HACD family.</text>
</comment>
<evidence type="ECO:0000256" key="9">
    <source>
        <dbReference type="ARBA" id="ARBA00023098"/>
    </source>
</evidence>
<keyword evidence="11" id="KW-0275">Fatty acid biosynthesis</keyword>
<evidence type="ECO:0000256" key="14">
    <source>
        <dbReference type="SAM" id="SignalP"/>
    </source>
</evidence>